<gene>
    <name evidence="4" type="ORF">SSX86_003283</name>
</gene>
<evidence type="ECO:0000313" key="5">
    <source>
        <dbReference type="Proteomes" id="UP001408789"/>
    </source>
</evidence>
<organism evidence="4 5">
    <name type="scientific">Deinandra increscens subsp. villosa</name>
    <dbReference type="NCBI Taxonomy" id="3103831"/>
    <lineage>
        <taxon>Eukaryota</taxon>
        <taxon>Viridiplantae</taxon>
        <taxon>Streptophyta</taxon>
        <taxon>Embryophyta</taxon>
        <taxon>Tracheophyta</taxon>
        <taxon>Spermatophyta</taxon>
        <taxon>Magnoliopsida</taxon>
        <taxon>eudicotyledons</taxon>
        <taxon>Gunneridae</taxon>
        <taxon>Pentapetalae</taxon>
        <taxon>asterids</taxon>
        <taxon>campanulids</taxon>
        <taxon>Asterales</taxon>
        <taxon>Asteraceae</taxon>
        <taxon>Asteroideae</taxon>
        <taxon>Heliantheae alliance</taxon>
        <taxon>Madieae</taxon>
        <taxon>Madiinae</taxon>
        <taxon>Deinandra</taxon>
    </lineage>
</organism>
<sequence length="155" mass="17297">MFKLGPKITRGEIWDLKGHSKIVEILITHQRYSIKSIRFSYRDANNRVVHSPTYGDPCGLNFNIVEFNTDGEDLTSVSGKYLFGELASIVFGTNKRKFGPFGSTDSSSGYQDFNYEFKAGRFGGFHGSVSDGCVNAIGVYVKPYAHQPKREPESP</sequence>
<accession>A0AAP0DPP9</accession>
<feature type="domain" description="Jacalin-type lectin" evidence="3">
    <location>
        <begin position="1"/>
        <end position="143"/>
    </location>
</feature>
<keyword evidence="2" id="KW-0430">Lectin</keyword>
<dbReference type="AlphaFoldDB" id="A0AAP0DPP9"/>
<dbReference type="PANTHER" id="PTHR47293">
    <property type="entry name" value="JACALIN-RELATED LECTIN 3"/>
    <property type="match status" value="1"/>
</dbReference>
<evidence type="ECO:0000259" key="3">
    <source>
        <dbReference type="PROSITE" id="PS51752"/>
    </source>
</evidence>
<dbReference type="EMBL" id="JBCNJP010000007">
    <property type="protein sequence ID" value="KAK9074964.1"/>
    <property type="molecule type" value="Genomic_DNA"/>
</dbReference>
<evidence type="ECO:0000313" key="4">
    <source>
        <dbReference type="EMBL" id="KAK9074964.1"/>
    </source>
</evidence>
<protein>
    <recommendedName>
        <fullName evidence="3">Jacalin-type lectin domain-containing protein</fullName>
    </recommendedName>
</protein>
<dbReference type="Gene3D" id="2.100.10.30">
    <property type="entry name" value="Jacalin-like lectin domain"/>
    <property type="match status" value="1"/>
</dbReference>
<reference evidence="4 5" key="1">
    <citation type="submission" date="2024-04" db="EMBL/GenBank/DDBJ databases">
        <title>The reference genome of an endangered Asteraceae, Deinandra increscens subsp. villosa, native to the Central Coast of California.</title>
        <authorList>
            <person name="Guilliams M."/>
            <person name="Hasenstab-Lehman K."/>
            <person name="Meyer R."/>
            <person name="Mcevoy S."/>
        </authorList>
    </citation>
    <scope>NUCLEOTIDE SEQUENCE [LARGE SCALE GENOMIC DNA]</scope>
    <source>
        <tissue evidence="4">Leaf</tissue>
    </source>
</reference>
<dbReference type="PROSITE" id="PS51752">
    <property type="entry name" value="JACALIN_LECTIN"/>
    <property type="match status" value="1"/>
</dbReference>
<evidence type="ECO:0000256" key="2">
    <source>
        <dbReference type="ARBA" id="ARBA00022734"/>
    </source>
</evidence>
<dbReference type="InterPro" id="IPR036404">
    <property type="entry name" value="Jacalin-like_lectin_dom_sf"/>
</dbReference>
<name>A0AAP0DPP9_9ASTR</name>
<comment type="similarity">
    <text evidence="1">Belongs to the jacalin lectin family.</text>
</comment>
<proteinExistence type="inferred from homology"/>
<dbReference type="InterPro" id="IPR001229">
    <property type="entry name" value="Jacalin-like_lectin_dom"/>
</dbReference>
<dbReference type="PANTHER" id="PTHR47293:SF70">
    <property type="entry name" value="JACALIN-RELATED LECTIN 24-RELATED"/>
    <property type="match status" value="1"/>
</dbReference>
<comment type="caution">
    <text evidence="4">The sequence shown here is derived from an EMBL/GenBank/DDBJ whole genome shotgun (WGS) entry which is preliminary data.</text>
</comment>
<dbReference type="Pfam" id="PF01419">
    <property type="entry name" value="Jacalin"/>
    <property type="match status" value="1"/>
</dbReference>
<evidence type="ECO:0000256" key="1">
    <source>
        <dbReference type="ARBA" id="ARBA00006568"/>
    </source>
</evidence>
<dbReference type="SMART" id="SM00915">
    <property type="entry name" value="Jacalin"/>
    <property type="match status" value="1"/>
</dbReference>
<dbReference type="GO" id="GO:0030246">
    <property type="term" value="F:carbohydrate binding"/>
    <property type="evidence" value="ECO:0007669"/>
    <property type="project" value="UniProtKB-KW"/>
</dbReference>
<keyword evidence="5" id="KW-1185">Reference proteome</keyword>
<dbReference type="SUPFAM" id="SSF51101">
    <property type="entry name" value="Mannose-binding lectins"/>
    <property type="match status" value="1"/>
</dbReference>
<dbReference type="Proteomes" id="UP001408789">
    <property type="component" value="Unassembled WGS sequence"/>
</dbReference>